<dbReference type="PANTHER" id="PTHR42781:SF4">
    <property type="entry name" value="SPERMIDINE_PUTRESCINE IMPORT ATP-BINDING PROTEIN POTA"/>
    <property type="match status" value="1"/>
</dbReference>
<dbReference type="Gene3D" id="3.40.50.300">
    <property type="entry name" value="P-loop containing nucleotide triphosphate hydrolases"/>
    <property type="match status" value="1"/>
</dbReference>
<feature type="non-terminal residue" evidence="3">
    <location>
        <position position="57"/>
    </location>
</feature>
<name>A0A4V1J7K4_9BACT</name>
<keyword evidence="4" id="KW-1185">Reference proteome</keyword>
<dbReference type="Pfam" id="PF00005">
    <property type="entry name" value="ABC_tran"/>
    <property type="match status" value="1"/>
</dbReference>
<feature type="domain" description="ABC transporter" evidence="2">
    <location>
        <begin position="31"/>
        <end position="57"/>
    </location>
</feature>
<accession>A0A4V1J7K4</accession>
<evidence type="ECO:0000259" key="2">
    <source>
        <dbReference type="Pfam" id="PF00005"/>
    </source>
</evidence>
<gene>
    <name evidence="3" type="ORF">EOT04_02405</name>
</gene>
<dbReference type="SUPFAM" id="SSF52540">
    <property type="entry name" value="P-loop containing nucleoside triphosphate hydrolases"/>
    <property type="match status" value="1"/>
</dbReference>
<keyword evidence="3" id="KW-0547">Nucleotide-binding</keyword>
<proteinExistence type="predicted"/>
<protein>
    <submittedName>
        <fullName evidence="3">ATP-binding cassette domain-containing protein</fullName>
    </submittedName>
</protein>
<dbReference type="InterPro" id="IPR027417">
    <property type="entry name" value="P-loop_NTPase"/>
</dbReference>
<keyword evidence="3" id="KW-0067">ATP-binding</keyword>
<dbReference type="PANTHER" id="PTHR42781">
    <property type="entry name" value="SPERMIDINE/PUTRESCINE IMPORT ATP-BINDING PROTEIN POTA"/>
    <property type="match status" value="1"/>
</dbReference>
<sequence length="57" mass="5963">MPKAAHQSAPVIRLEKLTKLFGHGDATIVALDNLSLTINKGEFVAIMGPSGCGKTTL</sequence>
<dbReference type="GO" id="GO:0016887">
    <property type="term" value="F:ATP hydrolysis activity"/>
    <property type="evidence" value="ECO:0007669"/>
    <property type="project" value="InterPro"/>
</dbReference>
<dbReference type="InterPro" id="IPR003439">
    <property type="entry name" value="ABC_transporter-like_ATP-bd"/>
</dbReference>
<reference evidence="3" key="1">
    <citation type="submission" date="2019-01" db="EMBL/GenBank/DDBJ databases">
        <title>Genomic signatures and co-occurrence patterns of the ultra-small Saccharimodia (Patescibacteria phylum) suggest a symbiotic lifestyle.</title>
        <authorList>
            <person name="Lemos L."/>
            <person name="Medeiros J."/>
            <person name="Andreote F."/>
            <person name="Fernandes G."/>
            <person name="Varani A."/>
            <person name="Oliveira G."/>
            <person name="Pylro V."/>
        </authorList>
    </citation>
    <scope>NUCLEOTIDE SEQUENCE [LARGE SCALE GENOMIC DNA]</scope>
    <source>
        <strain evidence="3">AMD01</strain>
    </source>
</reference>
<evidence type="ECO:0000313" key="4">
    <source>
        <dbReference type="Proteomes" id="UP000289269"/>
    </source>
</evidence>
<evidence type="ECO:0000313" key="3">
    <source>
        <dbReference type="EMBL" id="RWZ79008.1"/>
    </source>
</evidence>
<keyword evidence="1" id="KW-0813">Transport</keyword>
<evidence type="ECO:0000256" key="1">
    <source>
        <dbReference type="ARBA" id="ARBA00022448"/>
    </source>
</evidence>
<dbReference type="AlphaFoldDB" id="A0A4V1J7K4"/>
<organism evidence="3 4">
    <name type="scientific">Candidatus Chaera renei</name>
    <dbReference type="NCBI Taxonomy" id="2506947"/>
    <lineage>
        <taxon>Bacteria</taxon>
        <taxon>Candidatus Saccharimonadota</taxon>
        <taxon>Candidatus Saccharimonadia</taxon>
        <taxon>Candidatus Saccharimonadales</taxon>
        <taxon>Candidatus Saccharimonadaceae</taxon>
        <taxon>Candidatus Chaera</taxon>
    </lineage>
</organism>
<dbReference type="EMBL" id="SCKW01000023">
    <property type="protein sequence ID" value="RWZ79008.1"/>
    <property type="molecule type" value="Genomic_DNA"/>
</dbReference>
<dbReference type="Proteomes" id="UP000289269">
    <property type="component" value="Unassembled WGS sequence"/>
</dbReference>
<comment type="caution">
    <text evidence="3">The sequence shown here is derived from an EMBL/GenBank/DDBJ whole genome shotgun (WGS) entry which is preliminary data.</text>
</comment>
<dbReference type="GO" id="GO:0005524">
    <property type="term" value="F:ATP binding"/>
    <property type="evidence" value="ECO:0007669"/>
    <property type="project" value="UniProtKB-KW"/>
</dbReference>
<dbReference type="InterPro" id="IPR050093">
    <property type="entry name" value="ABC_SmlMolc_Importer"/>
</dbReference>